<comment type="catalytic activity">
    <reaction evidence="11">
        <text>precorrin-2 + NAD(+) = sirohydrochlorin + NADH + 2 H(+)</text>
        <dbReference type="Rhea" id="RHEA:15613"/>
        <dbReference type="ChEBI" id="CHEBI:15378"/>
        <dbReference type="ChEBI" id="CHEBI:57540"/>
        <dbReference type="ChEBI" id="CHEBI:57945"/>
        <dbReference type="ChEBI" id="CHEBI:58351"/>
        <dbReference type="ChEBI" id="CHEBI:58827"/>
        <dbReference type="EC" id="1.3.1.76"/>
    </reaction>
</comment>
<dbReference type="eggNOG" id="COG0007">
    <property type="taxonomic scope" value="Bacteria"/>
</dbReference>
<dbReference type="STRING" id="443218.AS9A_1614"/>
<keyword evidence="5" id="KW-0949">S-adenosyl-L-methionine</keyword>
<reference evidence="14 15" key="1">
    <citation type="journal article" date="2011" name="J. Bacteriol.">
        <title>Complete genome sequence of Amycolicicoccus subflavus DQS3-9A1T, an actinomycete isolated from crude oil-polluted soil.</title>
        <authorList>
            <person name="Cai M."/>
            <person name="Chen W.M."/>
            <person name="Nie Y."/>
            <person name="Chi C.Q."/>
            <person name="Wang Y.N."/>
            <person name="Tang Y.Q."/>
            <person name="Li G.Y."/>
            <person name="Wu X.L."/>
        </authorList>
    </citation>
    <scope>NUCLEOTIDE SEQUENCE [LARGE SCALE GENOMIC DNA]</scope>
    <source>
        <strain evidence="15">DSM 45089 / DQS3-9A1</strain>
    </source>
</reference>
<keyword evidence="4" id="KW-0808">Transferase</keyword>
<dbReference type="GO" id="GO:0043115">
    <property type="term" value="F:precorrin-2 dehydrogenase activity"/>
    <property type="evidence" value="ECO:0007669"/>
    <property type="project" value="UniProtKB-EC"/>
</dbReference>
<keyword evidence="9" id="KW-0627">Porphyrin biosynthesis</keyword>
<keyword evidence="3" id="KW-0489">Methyltransferase</keyword>
<sequence>MAGDNPVYLAGLALAGRRVVVIGGGSVAQRRVPLLVSVGAEVEVITREATAAVEGMAASGHITLTLRDYAPGDLSDAWYAIASTNDPEVNAAIVAEAEELRIFCVRADNAREGTAVTPASMSYEGLNVGVVAGGDHRRSASIRSAILEALQSGVIDDHPEDGARRSGVALVGGGPGDPDLITVRGRRLLAQADVVVADRLAPPELLAELGPHVEVIDASKIPYGRAMAQEAINDTLIARARAGKFVVRLKGGDPYVFGRGYEELLACAEAGISVTVVPGITSAIAVPAAAGVPVTHRGVSHEFVVVSGHVPPGHPQSLVDWPALGRMKGTIVLLMGVERIDQFAAALIGGGRVETTPVTVIQEGTTRTQRVAHALLGNVAETVKQEEIRPPAIIVIGPVAGLALNLAETNHGSVND</sequence>
<keyword evidence="10" id="KW-0511">Multifunctional enzyme</keyword>
<evidence type="ECO:0000256" key="7">
    <source>
        <dbReference type="ARBA" id="ARBA00023027"/>
    </source>
</evidence>
<proteinExistence type="predicted"/>
<dbReference type="PANTHER" id="PTHR45790">
    <property type="entry name" value="SIROHEME SYNTHASE-RELATED"/>
    <property type="match status" value="1"/>
</dbReference>
<dbReference type="KEGG" id="asd:AS9A_1614"/>
<dbReference type="EMBL" id="CP002786">
    <property type="protein sequence ID" value="AEF40063.1"/>
    <property type="molecule type" value="Genomic_DNA"/>
</dbReference>
<dbReference type="GO" id="GO:0032259">
    <property type="term" value="P:methylation"/>
    <property type="evidence" value="ECO:0007669"/>
    <property type="project" value="UniProtKB-KW"/>
</dbReference>
<keyword evidence="7" id="KW-0520">NAD</keyword>
<accession>F6EJN8</accession>
<evidence type="ECO:0000256" key="11">
    <source>
        <dbReference type="ARBA" id="ARBA00047561"/>
    </source>
</evidence>
<dbReference type="Gene3D" id="3.30.950.10">
    <property type="entry name" value="Methyltransferase, Cobalt-precorrin-4 Transmethylase, Domain 2"/>
    <property type="match status" value="1"/>
</dbReference>
<dbReference type="Gene3D" id="3.40.1010.10">
    <property type="entry name" value="Cobalt-precorrin-4 Transmethylase, Domain 1"/>
    <property type="match status" value="1"/>
</dbReference>
<dbReference type="Pfam" id="PF13241">
    <property type="entry name" value="NAD_binding_7"/>
    <property type="match status" value="1"/>
</dbReference>
<dbReference type="InterPro" id="IPR006367">
    <property type="entry name" value="Sirohaem_synthase_N"/>
</dbReference>
<dbReference type="InterPro" id="IPR036291">
    <property type="entry name" value="NAD(P)-bd_dom_sf"/>
</dbReference>
<dbReference type="InterPro" id="IPR014776">
    <property type="entry name" value="4pyrrole_Mease_sub2"/>
</dbReference>
<dbReference type="eggNOG" id="COG1648">
    <property type="taxonomic scope" value="Bacteria"/>
</dbReference>
<dbReference type="NCBIfam" id="NF004790">
    <property type="entry name" value="PRK06136.1"/>
    <property type="match status" value="1"/>
</dbReference>
<evidence type="ECO:0000256" key="6">
    <source>
        <dbReference type="ARBA" id="ARBA00023002"/>
    </source>
</evidence>
<evidence type="ECO:0000313" key="15">
    <source>
        <dbReference type="Proteomes" id="UP000009235"/>
    </source>
</evidence>
<dbReference type="InterPro" id="IPR050161">
    <property type="entry name" value="Siro_Cobalamin_biosynth"/>
</dbReference>
<dbReference type="SUPFAM" id="SSF51735">
    <property type="entry name" value="NAD(P)-binding Rossmann-fold domains"/>
    <property type="match status" value="1"/>
</dbReference>
<dbReference type="GO" id="GO:0009236">
    <property type="term" value="P:cobalamin biosynthetic process"/>
    <property type="evidence" value="ECO:0007669"/>
    <property type="project" value="UniProtKB-KW"/>
</dbReference>
<evidence type="ECO:0000256" key="5">
    <source>
        <dbReference type="ARBA" id="ARBA00022691"/>
    </source>
</evidence>
<dbReference type="NCBIfam" id="TIGR01470">
    <property type="entry name" value="cysG_Nterm"/>
    <property type="match status" value="1"/>
</dbReference>
<evidence type="ECO:0000259" key="13">
    <source>
        <dbReference type="Pfam" id="PF00590"/>
    </source>
</evidence>
<dbReference type="GO" id="GO:0004851">
    <property type="term" value="F:uroporphyrin-III C-methyltransferase activity"/>
    <property type="evidence" value="ECO:0007669"/>
    <property type="project" value="InterPro"/>
</dbReference>
<feature type="domain" description="Tetrapyrrole methylase" evidence="13">
    <location>
        <begin position="168"/>
        <end position="379"/>
    </location>
</feature>
<dbReference type="GO" id="GO:0051287">
    <property type="term" value="F:NAD binding"/>
    <property type="evidence" value="ECO:0007669"/>
    <property type="project" value="InterPro"/>
</dbReference>
<keyword evidence="8" id="KW-0456">Lyase</keyword>
<keyword evidence="15" id="KW-1185">Reference proteome</keyword>
<protein>
    <submittedName>
        <fullName evidence="14">Siroheme synthase CysG</fullName>
    </submittedName>
</protein>
<evidence type="ECO:0000256" key="4">
    <source>
        <dbReference type="ARBA" id="ARBA00022679"/>
    </source>
</evidence>
<dbReference type="HOGENOM" id="CLU_011276_1_0_11"/>
<name>F6EJN8_HOYSD</name>
<gene>
    <name evidence="14" type="primary">cysG</name>
    <name evidence="14" type="ordered locus">AS9A_1614</name>
</gene>
<dbReference type="RefSeq" id="WP_013806412.1">
    <property type="nucleotide sequence ID" value="NC_015564.1"/>
</dbReference>
<dbReference type="SUPFAM" id="SSF53790">
    <property type="entry name" value="Tetrapyrrole methylase"/>
    <property type="match status" value="1"/>
</dbReference>
<evidence type="ECO:0000256" key="10">
    <source>
        <dbReference type="ARBA" id="ARBA00023268"/>
    </source>
</evidence>
<keyword evidence="2" id="KW-0169">Cobalamin biosynthesis</keyword>
<dbReference type="UniPathway" id="UPA00262">
    <property type="reaction ID" value="UER00222"/>
</dbReference>
<dbReference type="Gene3D" id="3.40.50.720">
    <property type="entry name" value="NAD(P)-binding Rossmann-like Domain"/>
    <property type="match status" value="1"/>
</dbReference>
<organism evidence="14 15">
    <name type="scientific">Hoyosella subflava (strain DSM 45089 / JCM 17490 / NBRC 109087 / DQS3-9A1)</name>
    <name type="common">Amycolicicoccus subflavus</name>
    <dbReference type="NCBI Taxonomy" id="443218"/>
    <lineage>
        <taxon>Bacteria</taxon>
        <taxon>Bacillati</taxon>
        <taxon>Actinomycetota</taxon>
        <taxon>Actinomycetes</taxon>
        <taxon>Mycobacteriales</taxon>
        <taxon>Hoyosellaceae</taxon>
        <taxon>Hoyosella</taxon>
    </lineage>
</organism>
<dbReference type="NCBIfam" id="TIGR01469">
    <property type="entry name" value="cobA_cysG_Cterm"/>
    <property type="match status" value="1"/>
</dbReference>
<dbReference type="GO" id="GO:0019354">
    <property type="term" value="P:siroheme biosynthetic process"/>
    <property type="evidence" value="ECO:0007669"/>
    <property type="project" value="UniProtKB-UniPathway"/>
</dbReference>
<feature type="active site" description="Proton donor" evidence="12">
    <location>
        <position position="220"/>
    </location>
</feature>
<dbReference type="InterPro" id="IPR000878">
    <property type="entry name" value="4pyrrol_Mease"/>
</dbReference>
<comment type="pathway">
    <text evidence="1">Porphyrin-containing compound metabolism; siroheme biosynthesis; sirohydrochlorin from precorrin-2: step 1/1.</text>
</comment>
<dbReference type="InterPro" id="IPR014777">
    <property type="entry name" value="4pyrrole_Mease_sub1"/>
</dbReference>
<dbReference type="InterPro" id="IPR035996">
    <property type="entry name" value="4pyrrol_Methylase_sf"/>
</dbReference>
<dbReference type="InterPro" id="IPR012409">
    <property type="entry name" value="Sirohaem_synth"/>
</dbReference>
<dbReference type="Proteomes" id="UP000009235">
    <property type="component" value="Chromosome"/>
</dbReference>
<dbReference type="InterPro" id="IPR006366">
    <property type="entry name" value="CobA/CysG_C"/>
</dbReference>
<evidence type="ECO:0000256" key="1">
    <source>
        <dbReference type="ARBA" id="ARBA00005010"/>
    </source>
</evidence>
<evidence type="ECO:0000256" key="3">
    <source>
        <dbReference type="ARBA" id="ARBA00022603"/>
    </source>
</evidence>
<dbReference type="FunFam" id="3.30.950.10:FF:000001">
    <property type="entry name" value="Siroheme synthase"/>
    <property type="match status" value="1"/>
</dbReference>
<feature type="active site" description="Proton acceptor" evidence="12">
    <location>
        <position position="198"/>
    </location>
</feature>
<dbReference type="FunFam" id="3.40.1010.10:FF:000003">
    <property type="entry name" value="Putative Uroporphyrinogen-III C-methyltransferase"/>
    <property type="match status" value="1"/>
</dbReference>
<evidence type="ECO:0000313" key="14">
    <source>
        <dbReference type="EMBL" id="AEF40063.1"/>
    </source>
</evidence>
<evidence type="ECO:0000256" key="9">
    <source>
        <dbReference type="ARBA" id="ARBA00023244"/>
    </source>
</evidence>
<keyword evidence="6" id="KW-0560">Oxidoreductase</keyword>
<dbReference type="CDD" id="cd11642">
    <property type="entry name" value="SUMT"/>
    <property type="match status" value="1"/>
</dbReference>
<dbReference type="PANTHER" id="PTHR45790:SF3">
    <property type="entry name" value="S-ADENOSYL-L-METHIONINE-DEPENDENT UROPORPHYRINOGEN III METHYLTRANSFERASE, CHLOROPLASTIC"/>
    <property type="match status" value="1"/>
</dbReference>
<evidence type="ECO:0000256" key="12">
    <source>
        <dbReference type="PIRSR" id="PIRSR036426-1"/>
    </source>
</evidence>
<dbReference type="AlphaFoldDB" id="F6EJN8"/>
<dbReference type="OrthoDB" id="9815856at2"/>
<evidence type="ECO:0000256" key="8">
    <source>
        <dbReference type="ARBA" id="ARBA00023239"/>
    </source>
</evidence>
<dbReference type="GO" id="GO:0051266">
    <property type="term" value="F:sirohydrochlorin ferrochelatase activity"/>
    <property type="evidence" value="ECO:0007669"/>
    <property type="project" value="InterPro"/>
</dbReference>
<dbReference type="Pfam" id="PF00590">
    <property type="entry name" value="TP_methylase"/>
    <property type="match status" value="1"/>
</dbReference>
<dbReference type="PIRSF" id="PIRSF036426">
    <property type="entry name" value="Sirohaem_synth"/>
    <property type="match status" value="1"/>
</dbReference>
<evidence type="ECO:0000256" key="2">
    <source>
        <dbReference type="ARBA" id="ARBA00022573"/>
    </source>
</evidence>